<keyword evidence="5" id="KW-0812">Transmembrane</keyword>
<name>A0A3T0K203_PSESX</name>
<dbReference type="SUPFAM" id="SSF141729">
    <property type="entry name" value="FimD N-terminal domain-like"/>
    <property type="match status" value="1"/>
</dbReference>
<dbReference type="Pfam" id="PF00577">
    <property type="entry name" value="Usher"/>
    <property type="match status" value="1"/>
</dbReference>
<feature type="chain" id="PRO_5019527897" evidence="9">
    <location>
        <begin position="21"/>
        <end position="807"/>
    </location>
</feature>
<dbReference type="InterPro" id="IPR043142">
    <property type="entry name" value="PapC-like_C_sf"/>
</dbReference>
<evidence type="ECO:0000313" key="12">
    <source>
        <dbReference type="Proteomes" id="UP000282760"/>
    </source>
</evidence>
<dbReference type="Gene3D" id="2.60.40.2070">
    <property type="match status" value="1"/>
</dbReference>
<evidence type="ECO:0000259" key="10">
    <source>
        <dbReference type="Pfam" id="PF13954"/>
    </source>
</evidence>
<keyword evidence="6 9" id="KW-0732">Signal</keyword>
<evidence type="ECO:0000256" key="4">
    <source>
        <dbReference type="ARBA" id="ARBA00022452"/>
    </source>
</evidence>
<dbReference type="InterPro" id="IPR025885">
    <property type="entry name" value="PapC_N"/>
</dbReference>
<organism evidence="11 12">
    <name type="scientific">Pseudomonas syringae</name>
    <dbReference type="NCBI Taxonomy" id="317"/>
    <lineage>
        <taxon>Bacteria</taxon>
        <taxon>Pseudomonadati</taxon>
        <taxon>Pseudomonadota</taxon>
        <taxon>Gammaproteobacteria</taxon>
        <taxon>Pseudomonadales</taxon>
        <taxon>Pseudomonadaceae</taxon>
        <taxon>Pseudomonas</taxon>
    </lineage>
</organism>
<keyword evidence="4" id="KW-1134">Transmembrane beta strand</keyword>
<reference evidence="11 12" key="1">
    <citation type="submission" date="2017-11" db="EMBL/GenBank/DDBJ databases">
        <title>Effect of PGPRs.</title>
        <authorList>
            <person name="Oliva R."/>
            <person name="Nong J."/>
            <person name="Roman V."/>
        </authorList>
    </citation>
    <scope>NUCLEOTIDE SEQUENCE [LARGE SCALE GENOMIC DNA]</scope>
    <source>
        <strain evidence="11">Inb918</strain>
    </source>
</reference>
<dbReference type="InterPro" id="IPR000015">
    <property type="entry name" value="Fimb_usher"/>
</dbReference>
<proteinExistence type="inferred from homology"/>
<dbReference type="GO" id="GO:0009279">
    <property type="term" value="C:cell outer membrane"/>
    <property type="evidence" value="ECO:0007669"/>
    <property type="project" value="UniProtKB-SubCell"/>
</dbReference>
<dbReference type="PANTHER" id="PTHR30451:SF8">
    <property type="entry name" value="FIMBRIAL USHER PROTEIN"/>
    <property type="match status" value="1"/>
</dbReference>
<sequence length="807" mass="87829">MKVCVRWSVLLLAANCSALAAESLEFDARVLRDRGIDPALAAYFREAPRFIQGEHSVALEVNGQARGRVRVSFNERGELCLHPQWLNVAGVRPPTSMDKLRPEQCMTLAEGFPEAIVRLDPGRERIDLLVPTDSLMLAERAPNNFAHGGTAGVFNYDALMVGSQQEGRHDRFQSLGSEVGLNAGDWVLRSRQSYTSTSGNSRFEHLYAYGARTLEDAEASLQVGQLNLASSLFAGESFNGVQIVPEAAFTQLRAAQDGARGQVEGVAYSPARIEVRQNGVMIYTTMVPSGPFTLRALPLLSNRIDLEVTVHEQDGQARRLRVPAASLHEAQWAGPSGFNFALGTVRRLGSDDRQTPSFTAFSKDWDWGQATRLSAGVLAATDYLSTGWGLQRQWAGGYAMGLRQVLSDDRSSGAGGSQTQLTLSAPLSESLSTSLVAVRQSRNFRTLSDTGWDQELHRAESPGRDHLVFSLTGSVDQWGAFGATWSRYSTKGEPSQSRLGLSWSRTLPERISLSLNLERAIGDTASDRLGNSAYLTLGMALGGQRRLRGYLRRDDRSGLRRGVAVSDVLGENLAYNANAEYRDETAASYGVRFNALPRYTSLDVGVGQRSGATDYDVGLRGGVALHRDGATLSPYPLRDTFGVLKAGDRSGVKLNTPQGPVWTDGSGHAVAASLPAWSTARLEIDPLSLSRNVEVLDGVKEVQPARGSVQHLDFSLVTVRRLLLNAMTVDRQWLAKGLSVHDEQGRYLTTVQDSGTIFLPDAKAGQRLHVQLPDNTRCELRFPLSESPDDSALIERVDATCAPAELS</sequence>
<protein>
    <submittedName>
        <fullName evidence="11">Pilus assembly protein PapC</fullName>
    </submittedName>
</protein>
<dbReference type="GO" id="GO:0009297">
    <property type="term" value="P:pilus assembly"/>
    <property type="evidence" value="ECO:0007669"/>
    <property type="project" value="InterPro"/>
</dbReference>
<dbReference type="AlphaFoldDB" id="A0A3T0K203"/>
<keyword evidence="7" id="KW-0472">Membrane</keyword>
<gene>
    <name evidence="11" type="ORF">CT157_28155</name>
</gene>
<dbReference type="Pfam" id="PF13954">
    <property type="entry name" value="PapC_N"/>
    <property type="match status" value="1"/>
</dbReference>
<dbReference type="InterPro" id="IPR037224">
    <property type="entry name" value="PapC_N_sf"/>
</dbReference>
<feature type="domain" description="PapC N-terminal" evidence="10">
    <location>
        <begin position="25"/>
        <end position="158"/>
    </location>
</feature>
<dbReference type="Gene3D" id="2.60.40.3110">
    <property type="match status" value="1"/>
</dbReference>
<keyword evidence="3" id="KW-0813">Transport</keyword>
<dbReference type="Gene3D" id="2.60.40.2610">
    <property type="entry name" value="Outer membrane usher protein FimD, plug domain"/>
    <property type="match status" value="1"/>
</dbReference>
<dbReference type="PANTHER" id="PTHR30451">
    <property type="entry name" value="OUTER MEMBRANE USHER PROTEIN"/>
    <property type="match status" value="1"/>
</dbReference>
<dbReference type="EMBL" id="CP024646">
    <property type="protein sequence ID" value="AZV29744.1"/>
    <property type="molecule type" value="Genomic_DNA"/>
</dbReference>
<evidence type="ECO:0000256" key="7">
    <source>
        <dbReference type="ARBA" id="ARBA00023136"/>
    </source>
</evidence>
<evidence type="ECO:0000256" key="3">
    <source>
        <dbReference type="ARBA" id="ARBA00022448"/>
    </source>
</evidence>
<evidence type="ECO:0000256" key="2">
    <source>
        <dbReference type="ARBA" id="ARBA00008064"/>
    </source>
</evidence>
<feature type="signal peptide" evidence="9">
    <location>
        <begin position="1"/>
        <end position="20"/>
    </location>
</feature>
<comment type="similarity">
    <text evidence="2">Belongs to the fimbrial export usher family.</text>
</comment>
<comment type="subcellular location">
    <subcellularLocation>
        <location evidence="1">Cell outer membrane</location>
        <topology evidence="1">Multi-pass membrane protein</topology>
    </subcellularLocation>
</comment>
<evidence type="ECO:0000256" key="8">
    <source>
        <dbReference type="ARBA" id="ARBA00023237"/>
    </source>
</evidence>
<keyword evidence="8" id="KW-0998">Cell outer membrane</keyword>
<evidence type="ECO:0000256" key="1">
    <source>
        <dbReference type="ARBA" id="ARBA00004571"/>
    </source>
</evidence>
<dbReference type="InterPro" id="IPR042186">
    <property type="entry name" value="FimD_plug_dom"/>
</dbReference>
<dbReference type="GO" id="GO:0015473">
    <property type="term" value="F:fimbrial usher porin activity"/>
    <property type="evidence" value="ECO:0007669"/>
    <property type="project" value="InterPro"/>
</dbReference>
<dbReference type="Gene3D" id="3.10.20.410">
    <property type="match status" value="1"/>
</dbReference>
<dbReference type="Proteomes" id="UP000282760">
    <property type="component" value="Chromosome"/>
</dbReference>
<evidence type="ECO:0000256" key="5">
    <source>
        <dbReference type="ARBA" id="ARBA00022692"/>
    </source>
</evidence>
<evidence type="ECO:0000313" key="11">
    <source>
        <dbReference type="EMBL" id="AZV29744.1"/>
    </source>
</evidence>
<evidence type="ECO:0000256" key="6">
    <source>
        <dbReference type="ARBA" id="ARBA00022729"/>
    </source>
</evidence>
<accession>A0A3T0K203</accession>
<evidence type="ECO:0000256" key="9">
    <source>
        <dbReference type="SAM" id="SignalP"/>
    </source>
</evidence>